<feature type="region of interest" description="Disordered" evidence="1">
    <location>
        <begin position="90"/>
        <end position="122"/>
    </location>
</feature>
<evidence type="ECO:0000313" key="2">
    <source>
        <dbReference type="EMBL" id="EYU24621.1"/>
    </source>
</evidence>
<dbReference type="EMBL" id="KI632119">
    <property type="protein sequence ID" value="EYU24621.1"/>
    <property type="molecule type" value="Genomic_DNA"/>
</dbReference>
<evidence type="ECO:0000256" key="1">
    <source>
        <dbReference type="SAM" id="MobiDB-lite"/>
    </source>
</evidence>
<dbReference type="AlphaFoldDB" id="A0A022Q9K0"/>
<reference evidence="2 3" key="1">
    <citation type="journal article" date="2013" name="Proc. Natl. Acad. Sci. U.S.A.">
        <title>Fine-scale variation in meiotic recombination in Mimulus inferred from population shotgun sequencing.</title>
        <authorList>
            <person name="Hellsten U."/>
            <person name="Wright K.M."/>
            <person name="Jenkins J."/>
            <person name="Shu S."/>
            <person name="Yuan Y."/>
            <person name="Wessler S.R."/>
            <person name="Schmutz J."/>
            <person name="Willis J.H."/>
            <person name="Rokhsar D.S."/>
        </authorList>
    </citation>
    <scope>NUCLEOTIDE SEQUENCE [LARGE SCALE GENOMIC DNA]</scope>
    <source>
        <strain evidence="3">cv. DUN x IM62</strain>
    </source>
</reference>
<keyword evidence="3" id="KW-1185">Reference proteome</keyword>
<dbReference type="InterPro" id="IPR025322">
    <property type="entry name" value="PADRE_dom"/>
</dbReference>
<evidence type="ECO:0008006" key="4">
    <source>
        <dbReference type="Google" id="ProtNLM"/>
    </source>
</evidence>
<sequence>MNSISNWLCTNSNKNLFVKIVHPGGHVELHDRPVLAADLLNRNPKCCVAHPTVFHHPHAAVLSPETTLVLGNKYYVVPLGTIRKLRLKHNNSNKNNSSVLGEKNHNRRNYSNIGKKNEEGDDELSDCNWLFSCGKNKNNNNDGAKEKNGKNSDRCIISDESKIGRGRNNKEYSSCASSPPGRLSLASLDNWHPGLESINEEY</sequence>
<protein>
    <recommendedName>
        <fullName evidence="4">DUF4228 domain-containing protein</fullName>
    </recommendedName>
</protein>
<dbReference type="Proteomes" id="UP000030748">
    <property type="component" value="Unassembled WGS sequence"/>
</dbReference>
<organism evidence="2 3">
    <name type="scientific">Erythranthe guttata</name>
    <name type="common">Yellow monkey flower</name>
    <name type="synonym">Mimulus guttatus</name>
    <dbReference type="NCBI Taxonomy" id="4155"/>
    <lineage>
        <taxon>Eukaryota</taxon>
        <taxon>Viridiplantae</taxon>
        <taxon>Streptophyta</taxon>
        <taxon>Embryophyta</taxon>
        <taxon>Tracheophyta</taxon>
        <taxon>Spermatophyta</taxon>
        <taxon>Magnoliopsida</taxon>
        <taxon>eudicotyledons</taxon>
        <taxon>Gunneridae</taxon>
        <taxon>Pentapetalae</taxon>
        <taxon>asterids</taxon>
        <taxon>lamiids</taxon>
        <taxon>Lamiales</taxon>
        <taxon>Phrymaceae</taxon>
        <taxon>Erythranthe</taxon>
    </lineage>
</organism>
<dbReference type="PANTHER" id="PTHR33052">
    <property type="entry name" value="DUF4228 DOMAIN PROTEIN-RELATED"/>
    <property type="match status" value="1"/>
</dbReference>
<evidence type="ECO:0000313" key="3">
    <source>
        <dbReference type="Proteomes" id="UP000030748"/>
    </source>
</evidence>
<proteinExistence type="predicted"/>
<dbReference type="eggNOG" id="ENOG502S2H1">
    <property type="taxonomic scope" value="Eukaryota"/>
</dbReference>
<name>A0A022Q9K0_ERYGU</name>
<accession>A0A022Q9K0</accession>
<dbReference type="PhylomeDB" id="A0A022Q9K0"/>
<dbReference type="Pfam" id="PF14009">
    <property type="entry name" value="PADRE"/>
    <property type="match status" value="1"/>
</dbReference>
<gene>
    <name evidence="2" type="ORF">MIMGU_mgv1a021139mg</name>
</gene>